<evidence type="ECO:0000256" key="2">
    <source>
        <dbReference type="SAM" id="SignalP"/>
    </source>
</evidence>
<gene>
    <name evidence="3" type="ORF">CGGC5_12916</name>
</gene>
<feature type="region of interest" description="Disordered" evidence="1">
    <location>
        <begin position="111"/>
        <end position="215"/>
    </location>
</feature>
<keyword evidence="2" id="KW-0732">Signal</keyword>
<reference evidence="3" key="1">
    <citation type="submission" date="2012-08" db="EMBL/GenBank/DDBJ databases">
        <title>Genome analysis of Colletotrichum orbiculare and Colletotrichum fructicola.</title>
        <authorList>
            <person name="Gan P.H.P."/>
            <person name="Ikeda K."/>
            <person name="Irieda H."/>
            <person name="Narusaka M."/>
            <person name="O'Connell R.J."/>
            <person name="Narusaka Y."/>
            <person name="Takano Y."/>
            <person name="Kubo Y."/>
            <person name="Shirasu K."/>
        </authorList>
    </citation>
    <scope>NUCLEOTIDE SEQUENCE</scope>
    <source>
        <strain evidence="3">Nara gc5</strain>
    </source>
</reference>
<proteinExistence type="predicted"/>
<feature type="compositionally biased region" description="Low complexity" evidence="1">
    <location>
        <begin position="159"/>
        <end position="215"/>
    </location>
</feature>
<evidence type="ECO:0000256" key="1">
    <source>
        <dbReference type="SAM" id="MobiDB-lite"/>
    </source>
</evidence>
<feature type="region of interest" description="Disordered" evidence="1">
    <location>
        <begin position="221"/>
        <end position="240"/>
    </location>
</feature>
<dbReference type="PANTHER" id="PTHR33657">
    <property type="entry name" value="DOMAIN PROTEIN, PUTATIVE (AFU_ORTHOLOGUE AFUA_5G00600)-RELATED"/>
    <property type="match status" value="1"/>
</dbReference>
<dbReference type="PANTHER" id="PTHR33657:SF6">
    <property type="entry name" value="SECRETED PROTEIN"/>
    <property type="match status" value="1"/>
</dbReference>
<dbReference type="Pfam" id="PF05630">
    <property type="entry name" value="NPP1"/>
    <property type="match status" value="1"/>
</dbReference>
<dbReference type="HOGENOM" id="CLU_037136_0_0_1"/>
<feature type="compositionally biased region" description="Low complexity" evidence="1">
    <location>
        <begin position="111"/>
        <end position="127"/>
    </location>
</feature>
<dbReference type="InterPro" id="IPR008701">
    <property type="entry name" value="NPP1"/>
</dbReference>
<sequence length="482" mass="50722">MHHALRVVVFFALVSVSNSERAEPRKSMFAPFAAHHNTTGIAQLTTFSTTTVLPSKTIPFSATSSAARAIVHVSNGETVAVAAGVVVVGTGIGGFFIFNGITSPIAGGASVVAGSSASAPGDLTNPDDPTDPDDPNDPVSTNEPDKIKSDAFDTTTGASPQTSVKPSSPVSTSTSDDTKSDVSGMTTSTTPQTSATVSFPISTSKSDGTKSDTLATTSTTLRTSVTASSARPTSTSTDDGALSWIDHDKVAALTQNPSPGLVGQLELRFNPDLYVSGGCDPYPAVDALGSLGAGLKPTGGGRSGCGDGKGGQVYVRRGISQGHVGILYSYYFPKARWAKGDNNGHRHYWASIVVWLNRWGCRVDDITSTWPVGVSFTTDHLTWSDAKGISFRSSEVGVDMPTHPQMQIHDIAIAPFTGASGDKVYSRVLVGWESLPKEALQALSNVKYEKTEVPFVEANFQRQLDAAYRESFYHGLSDQQDC</sequence>
<feature type="chain" id="PRO_5003958392" evidence="2">
    <location>
        <begin position="20"/>
        <end position="482"/>
    </location>
</feature>
<evidence type="ECO:0000313" key="3">
    <source>
        <dbReference type="EMBL" id="ELA26034.1"/>
    </source>
</evidence>
<dbReference type="AlphaFoldDB" id="L2FI01"/>
<name>L2FI01_COLFN</name>
<accession>L2FI01</accession>
<dbReference type="STRING" id="1213859.L2FI01"/>
<organism evidence="3">
    <name type="scientific">Colletotrichum fructicola (strain Nara gc5)</name>
    <name type="common">Anthracnose fungus</name>
    <name type="synonym">Colletotrichum gloeosporioides (strain Nara gc5)</name>
    <dbReference type="NCBI Taxonomy" id="1213859"/>
    <lineage>
        <taxon>Eukaryota</taxon>
        <taxon>Fungi</taxon>
        <taxon>Dikarya</taxon>
        <taxon>Ascomycota</taxon>
        <taxon>Pezizomycotina</taxon>
        <taxon>Sordariomycetes</taxon>
        <taxon>Hypocreomycetidae</taxon>
        <taxon>Glomerellales</taxon>
        <taxon>Glomerellaceae</taxon>
        <taxon>Colletotrichum</taxon>
        <taxon>Colletotrichum gloeosporioides species complex</taxon>
    </lineage>
</organism>
<feature type="signal peptide" evidence="2">
    <location>
        <begin position="1"/>
        <end position="19"/>
    </location>
</feature>
<feature type="compositionally biased region" description="Low complexity" evidence="1">
    <location>
        <begin position="221"/>
        <end position="237"/>
    </location>
</feature>
<protein>
    <submittedName>
        <fullName evidence="3">Npp1 domain-containing protein</fullName>
    </submittedName>
</protein>
<dbReference type="EMBL" id="KB021084">
    <property type="protein sequence ID" value="ELA26034.1"/>
    <property type="molecule type" value="Genomic_DNA"/>
</dbReference>